<organism evidence="5 6">
    <name type="scientific">Aminipila luticellarii</name>
    <dbReference type="NCBI Taxonomy" id="2507160"/>
    <lineage>
        <taxon>Bacteria</taxon>
        <taxon>Bacillati</taxon>
        <taxon>Bacillota</taxon>
        <taxon>Clostridia</taxon>
        <taxon>Peptostreptococcales</taxon>
        <taxon>Anaerovoracaceae</taxon>
        <taxon>Aminipila</taxon>
    </lineage>
</organism>
<dbReference type="InterPro" id="IPR001537">
    <property type="entry name" value="SpoU_MeTrfase"/>
</dbReference>
<evidence type="ECO:0000256" key="1">
    <source>
        <dbReference type="ARBA" id="ARBA00007228"/>
    </source>
</evidence>
<dbReference type="GO" id="GO:0005829">
    <property type="term" value="C:cytosol"/>
    <property type="evidence" value="ECO:0007669"/>
    <property type="project" value="TreeGrafter"/>
</dbReference>
<name>A0A410PXC6_9FIRM</name>
<evidence type="ECO:0000259" key="4">
    <source>
        <dbReference type="SMART" id="SM00967"/>
    </source>
</evidence>
<dbReference type="InterPro" id="IPR013123">
    <property type="entry name" value="SpoU_subst-bd"/>
</dbReference>
<dbReference type="EMBL" id="CP035281">
    <property type="protein sequence ID" value="QAT43535.1"/>
    <property type="molecule type" value="Genomic_DNA"/>
</dbReference>
<evidence type="ECO:0000256" key="3">
    <source>
        <dbReference type="ARBA" id="ARBA00022679"/>
    </source>
</evidence>
<dbReference type="OrthoDB" id="9794400at2"/>
<gene>
    <name evidence="5" type="primary">rlmB</name>
    <name evidence="5" type="ORF">EQM06_10070</name>
</gene>
<dbReference type="SMART" id="SM00967">
    <property type="entry name" value="SpoU_sub_bind"/>
    <property type="match status" value="1"/>
</dbReference>
<sequence length="265" mass="28576">MDWNINLRSTGENSLESENTNKNIIVGRNPVLEALRNDREIEKILVGKGAEGSIKKIVGMAKDKKIPVTMADKPILDRLANGSPHQGVAAYVSSYGYCDVEDILQIAKERGEAPFIILLDNLEDPHNLGAIMRTAEVCGAHGIVIPKRRSVGITDVVVKASAGAVEYVACAKVSNLAQTIDELKEKGIWIYACDMDGEPYYKTDLRGAAAVVIGSEGHGISRLVKEKCDFVVSIPMAGKITSLNASNAAAVLMCEVRKQRDAGKL</sequence>
<dbReference type="KEGG" id="amij:EQM06_10070"/>
<dbReference type="CDD" id="cd18103">
    <property type="entry name" value="SpoU-like_RlmB"/>
    <property type="match status" value="1"/>
</dbReference>
<dbReference type="GO" id="GO:0003723">
    <property type="term" value="F:RNA binding"/>
    <property type="evidence" value="ECO:0007669"/>
    <property type="project" value="InterPro"/>
</dbReference>
<dbReference type="Pfam" id="PF00588">
    <property type="entry name" value="SpoU_methylase"/>
    <property type="match status" value="1"/>
</dbReference>
<dbReference type="Pfam" id="PF08032">
    <property type="entry name" value="SpoU_sub_bind"/>
    <property type="match status" value="1"/>
</dbReference>
<dbReference type="InterPro" id="IPR004441">
    <property type="entry name" value="rRNA_MeTrfase_TrmH"/>
</dbReference>
<evidence type="ECO:0000313" key="5">
    <source>
        <dbReference type="EMBL" id="QAT43535.1"/>
    </source>
</evidence>
<dbReference type="SUPFAM" id="SSF75217">
    <property type="entry name" value="alpha/beta knot"/>
    <property type="match status" value="1"/>
</dbReference>
<dbReference type="AlphaFoldDB" id="A0A410PXC6"/>
<dbReference type="Proteomes" id="UP000287601">
    <property type="component" value="Chromosome"/>
</dbReference>
<dbReference type="FunFam" id="3.40.1280.10:FF:000008">
    <property type="entry name" value="Group 3 RNA methyltransferase TrmH"/>
    <property type="match status" value="1"/>
</dbReference>
<reference evidence="5 6" key="1">
    <citation type="submission" date="2019-01" db="EMBL/GenBank/DDBJ databases">
        <title>Draft genomes of a novel of Aminipila strains.</title>
        <authorList>
            <person name="Ma S."/>
        </authorList>
    </citation>
    <scope>NUCLEOTIDE SEQUENCE [LARGE SCALE GENOMIC DNA]</scope>
    <source>
        <strain evidence="6">JN-39</strain>
    </source>
</reference>
<proteinExistence type="inferred from homology"/>
<accession>A0A410PXC6</accession>
<dbReference type="InterPro" id="IPR029026">
    <property type="entry name" value="tRNA_m1G_MTases_N"/>
</dbReference>
<dbReference type="SUPFAM" id="SSF55315">
    <property type="entry name" value="L30e-like"/>
    <property type="match status" value="1"/>
</dbReference>
<dbReference type="PANTHER" id="PTHR46429">
    <property type="entry name" value="23S RRNA (GUANOSINE-2'-O-)-METHYLTRANSFERASE RLMB"/>
    <property type="match status" value="1"/>
</dbReference>
<evidence type="ECO:0000256" key="2">
    <source>
        <dbReference type="ARBA" id="ARBA00022603"/>
    </source>
</evidence>
<comment type="similarity">
    <text evidence="1">Belongs to the class IV-like SAM-binding methyltransferase superfamily. RNA methyltransferase TrmH family.</text>
</comment>
<keyword evidence="3 5" id="KW-0808">Transferase</keyword>
<dbReference type="Gene3D" id="3.30.1330.30">
    <property type="match status" value="1"/>
</dbReference>
<feature type="domain" description="RNA 2-O ribose methyltransferase substrate binding" evidence="4">
    <location>
        <begin position="24"/>
        <end position="98"/>
    </location>
</feature>
<keyword evidence="2 5" id="KW-0489">Methyltransferase</keyword>
<dbReference type="Gene3D" id="3.40.1280.10">
    <property type="match status" value="1"/>
</dbReference>
<dbReference type="GO" id="GO:0006396">
    <property type="term" value="P:RNA processing"/>
    <property type="evidence" value="ECO:0007669"/>
    <property type="project" value="InterPro"/>
</dbReference>
<dbReference type="GO" id="GO:0008173">
    <property type="term" value="F:RNA methyltransferase activity"/>
    <property type="evidence" value="ECO:0007669"/>
    <property type="project" value="InterPro"/>
</dbReference>
<dbReference type="GO" id="GO:0032259">
    <property type="term" value="P:methylation"/>
    <property type="evidence" value="ECO:0007669"/>
    <property type="project" value="UniProtKB-KW"/>
</dbReference>
<protein>
    <submittedName>
        <fullName evidence="5">23S rRNA (Guanosine(2251)-2'-O)-methyltransferase RlmB</fullName>
    </submittedName>
</protein>
<dbReference type="InterPro" id="IPR029028">
    <property type="entry name" value="Alpha/beta_knot_MTases"/>
</dbReference>
<dbReference type="PANTHER" id="PTHR46429:SF1">
    <property type="entry name" value="23S RRNA (GUANOSINE-2'-O-)-METHYLTRANSFERASE RLMB"/>
    <property type="match status" value="1"/>
</dbReference>
<evidence type="ECO:0000313" key="6">
    <source>
        <dbReference type="Proteomes" id="UP000287601"/>
    </source>
</evidence>
<dbReference type="NCBIfam" id="TIGR00186">
    <property type="entry name" value="rRNA_methyl_3"/>
    <property type="match status" value="1"/>
</dbReference>
<dbReference type="InterPro" id="IPR029064">
    <property type="entry name" value="Ribosomal_eL30-like_sf"/>
</dbReference>
<keyword evidence="6" id="KW-1185">Reference proteome</keyword>